<reference evidence="2" key="2">
    <citation type="submission" date="2020-09" db="EMBL/GenBank/DDBJ databases">
        <authorList>
            <person name="Sun Q."/>
            <person name="Zhou Y."/>
        </authorList>
    </citation>
    <scope>NUCLEOTIDE SEQUENCE</scope>
    <source>
        <strain evidence="2">CGMCC 4.7398</strain>
    </source>
</reference>
<keyword evidence="3" id="KW-1185">Reference proteome</keyword>
<evidence type="ECO:0000313" key="3">
    <source>
        <dbReference type="Proteomes" id="UP000627369"/>
    </source>
</evidence>
<dbReference type="InterPro" id="IPR009091">
    <property type="entry name" value="RCC1/BLIP-II"/>
</dbReference>
<sequence>MAEPIDPTFVQEGMPSLNGGQVVAWGDLGGPLPSASPRALPDGVHAVGMSADKHQVMVLRSDGRVDVHPYDVSGGTARHLIPPTGTTFVAVSADWYGTAELLRSDGVVVNAAGEPTKTPPEGLEYTAISGHLALRSDGTLDPAPVPGESCPESRDPGTGLRYTAVTALPRWRSWAALRSDGAYVHCGWPLDGAEGSEPMVVKPPAGTIFVGIDMSLGEVVGATADGRIISSGGRQLATAPPGRSIVSLATLEQGAGAATLDDGSILEWGLSEVDSAPPLVPADRAVFSAVGGYTSDGQHWAIVVGDPVPVEVSVEPVLPLDRPLRVTDSVQVSVTAALADGMPVPGQAEPTVRAPDGGDQTLAPVSVSRSDPAEISLSREQHAQIGTHTLNVAFSGAPYITTTVETPLDFVEPSPVVLTTSGPTTWHRGTENSLCFTLATEDGSPLWWTRAGQATISVEGDPGQVYQVWQPSWESATVRSCMHYLALQPGTYTAHFDYEGWSAADSASWTGQVVVLPPARTQVESDLPTGWRYGQMPDVVWADVTSEGPVPSGYVHLQVDGSSFGSGDWLDATGRGRLWIGDEEELVPGSYSMVVRYSRDPGFLLSKLERTVFVRPAVFTTKSASISGTPKVGQTLTAVPGTWSPTPTSYLYTWKVDGVVVLGATSSTFTVPASAAGKTIKVLVTGLRQYYESLAASAPVTVAPGTFTAPRPTITGTKQVGSTLTVSRGTWSPQPTSVTYVWKADGVKIATRTSNQFVIPVSARGKHLTVTVIGSRTGYTTKSVTSYRTVTIR</sequence>
<reference evidence="2" key="1">
    <citation type="journal article" date="2014" name="Int. J. Syst. Evol. Microbiol.">
        <title>Complete genome sequence of Corynebacterium casei LMG S-19264T (=DSM 44701T), isolated from a smear-ripened cheese.</title>
        <authorList>
            <consortium name="US DOE Joint Genome Institute (JGI-PGF)"/>
            <person name="Walter F."/>
            <person name="Albersmeier A."/>
            <person name="Kalinowski J."/>
            <person name="Ruckert C."/>
        </authorList>
    </citation>
    <scope>NUCLEOTIDE SEQUENCE</scope>
    <source>
        <strain evidence="2">CGMCC 4.7398</strain>
    </source>
</reference>
<gene>
    <name evidence="2" type="ORF">GCM10017772_17910</name>
</gene>
<evidence type="ECO:0008006" key="4">
    <source>
        <dbReference type="Google" id="ProtNLM"/>
    </source>
</evidence>
<evidence type="ECO:0000313" key="2">
    <source>
        <dbReference type="EMBL" id="GHH70774.1"/>
    </source>
</evidence>
<dbReference type="AlphaFoldDB" id="A0A919FS88"/>
<dbReference type="EMBL" id="BNAS01000002">
    <property type="protein sequence ID" value="GHH70774.1"/>
    <property type="molecule type" value="Genomic_DNA"/>
</dbReference>
<dbReference type="Gene3D" id="2.60.40.2700">
    <property type="match status" value="2"/>
</dbReference>
<name>A0A919FS88_9MICO</name>
<dbReference type="SUPFAM" id="SSF50985">
    <property type="entry name" value="RCC1/BLIP-II"/>
    <property type="match status" value="1"/>
</dbReference>
<feature type="region of interest" description="Disordered" evidence="1">
    <location>
        <begin position="341"/>
        <end position="361"/>
    </location>
</feature>
<protein>
    <recommendedName>
        <fullName evidence="4">Ig-like domain-containing protein</fullName>
    </recommendedName>
</protein>
<accession>A0A919FS88</accession>
<evidence type="ECO:0000256" key="1">
    <source>
        <dbReference type="SAM" id="MobiDB-lite"/>
    </source>
</evidence>
<comment type="caution">
    <text evidence="2">The sequence shown here is derived from an EMBL/GenBank/DDBJ whole genome shotgun (WGS) entry which is preliminary data.</text>
</comment>
<dbReference type="Proteomes" id="UP000627369">
    <property type="component" value="Unassembled WGS sequence"/>
</dbReference>
<organism evidence="2 3">
    <name type="scientific">Promicromonospora soli</name>
    <dbReference type="NCBI Taxonomy" id="2035533"/>
    <lineage>
        <taxon>Bacteria</taxon>
        <taxon>Bacillati</taxon>
        <taxon>Actinomycetota</taxon>
        <taxon>Actinomycetes</taxon>
        <taxon>Micrococcales</taxon>
        <taxon>Promicromonosporaceae</taxon>
        <taxon>Promicromonospora</taxon>
    </lineage>
</organism>
<proteinExistence type="predicted"/>